<organism evidence="1 2">
    <name type="scientific">Rhizoctonia solani</name>
    <dbReference type="NCBI Taxonomy" id="456999"/>
    <lineage>
        <taxon>Eukaryota</taxon>
        <taxon>Fungi</taxon>
        <taxon>Dikarya</taxon>
        <taxon>Basidiomycota</taxon>
        <taxon>Agaricomycotina</taxon>
        <taxon>Agaricomycetes</taxon>
        <taxon>Cantharellales</taxon>
        <taxon>Ceratobasidiaceae</taxon>
        <taxon>Rhizoctonia</taxon>
    </lineage>
</organism>
<comment type="caution">
    <text evidence="1">The sequence shown here is derived from an EMBL/GenBank/DDBJ whole genome shotgun (WGS) entry which is preliminary data.</text>
</comment>
<dbReference type="SUPFAM" id="SSF50998">
    <property type="entry name" value="Quinoprotein alcohol dehydrogenase-like"/>
    <property type="match status" value="1"/>
</dbReference>
<name>A0A8H3ANP8_9AGAM</name>
<dbReference type="EMBL" id="CAJMWZ010001036">
    <property type="protein sequence ID" value="CAE6430625.1"/>
    <property type="molecule type" value="Genomic_DNA"/>
</dbReference>
<dbReference type="InterPro" id="IPR011047">
    <property type="entry name" value="Quinoprotein_ADH-like_sf"/>
</dbReference>
<dbReference type="InterPro" id="IPR015943">
    <property type="entry name" value="WD40/YVTN_repeat-like_dom_sf"/>
</dbReference>
<reference evidence="1" key="1">
    <citation type="submission" date="2021-01" db="EMBL/GenBank/DDBJ databases">
        <authorList>
            <person name="Kaushik A."/>
        </authorList>
    </citation>
    <scope>NUCLEOTIDE SEQUENCE</scope>
    <source>
        <strain evidence="1">Type strain: AG8-Rh-89/</strain>
    </source>
</reference>
<evidence type="ECO:0000313" key="2">
    <source>
        <dbReference type="Proteomes" id="UP000663850"/>
    </source>
</evidence>
<dbReference type="Gene3D" id="2.130.10.10">
    <property type="entry name" value="YVTN repeat-like/Quinoprotein amine dehydrogenase"/>
    <property type="match status" value="1"/>
</dbReference>
<dbReference type="AlphaFoldDB" id="A0A8H3ANP8"/>
<evidence type="ECO:0000313" key="1">
    <source>
        <dbReference type="EMBL" id="CAE6430625.1"/>
    </source>
</evidence>
<sequence length="224" mass="25310">MGSSQAEKRVHHTENILGSDLVVVGTDGVLHQAHHLPRLQVWDAAVTPNEKRLVAVATLHRSEQDHRTAKSRSEKRILIYNLRTQEIENQVSLSHEVRDVTLTEEGNFALVSYENKAPPQAWFLEKVLREGKQRLVLAHTYSTQNPVDFAGPSYFGGLRDTLVLAASKSGEIYIWERWSGLLLHSLKAPDQEASDTLLESYKPCLEPQDTKRVHVCICNARWNG</sequence>
<protein>
    <submittedName>
        <fullName evidence="1">Uncharacterized protein</fullName>
    </submittedName>
</protein>
<dbReference type="Proteomes" id="UP000663850">
    <property type="component" value="Unassembled WGS sequence"/>
</dbReference>
<accession>A0A8H3ANP8</accession>
<proteinExistence type="predicted"/>
<gene>
    <name evidence="1" type="ORF">RDB_LOCUS19044</name>
</gene>